<feature type="transmembrane region" description="Helical" evidence="1">
    <location>
        <begin position="49"/>
        <end position="70"/>
    </location>
</feature>
<keyword evidence="1" id="KW-1133">Transmembrane helix</keyword>
<dbReference type="RefSeq" id="WP_345823751.1">
    <property type="nucleotide sequence ID" value="NZ_JBDIML010000001.1"/>
</dbReference>
<evidence type="ECO:0000313" key="3">
    <source>
        <dbReference type="Proteomes" id="UP001444625"/>
    </source>
</evidence>
<dbReference type="EMBL" id="JBDIML010000001">
    <property type="protein sequence ID" value="MEN2766298.1"/>
    <property type="molecule type" value="Genomic_DNA"/>
</dbReference>
<reference evidence="2 3" key="1">
    <citation type="submission" date="2024-05" db="EMBL/GenBank/DDBJ databases">
        <authorList>
            <person name="Haq I."/>
            <person name="Ullah Z."/>
            <person name="Ahmad R."/>
            <person name="Li M."/>
            <person name="Tong Y."/>
        </authorList>
    </citation>
    <scope>NUCLEOTIDE SEQUENCE [LARGE SCALE GENOMIC DNA]</scope>
    <source>
        <strain evidence="2 3">16A2E</strain>
    </source>
</reference>
<sequence length="75" mass="8395">MIIEIIEKNPWTFDWIKFAVVGLPSFYIVIMSILPYTPLGQEGMLIPEIILIGSPTITTIAGIIFGYVVLDVLKK</sequence>
<feature type="transmembrane region" description="Helical" evidence="1">
    <location>
        <begin position="15"/>
        <end position="37"/>
    </location>
</feature>
<comment type="caution">
    <text evidence="2">The sequence shown here is derived from an EMBL/GenBank/DDBJ whole genome shotgun (WGS) entry which is preliminary data.</text>
</comment>
<dbReference type="Proteomes" id="UP001444625">
    <property type="component" value="Unassembled WGS sequence"/>
</dbReference>
<name>A0ABU9XDE7_9BACI</name>
<accession>A0ABU9XDE7</accession>
<keyword evidence="1" id="KW-0472">Membrane</keyword>
<evidence type="ECO:0000256" key="1">
    <source>
        <dbReference type="SAM" id="Phobius"/>
    </source>
</evidence>
<gene>
    <name evidence="2" type="ORF">ABC228_03795</name>
</gene>
<organism evidence="2 3">
    <name type="scientific">Ornithinibacillus xuwenensis</name>
    <dbReference type="NCBI Taxonomy" id="3144668"/>
    <lineage>
        <taxon>Bacteria</taxon>
        <taxon>Bacillati</taxon>
        <taxon>Bacillota</taxon>
        <taxon>Bacilli</taxon>
        <taxon>Bacillales</taxon>
        <taxon>Bacillaceae</taxon>
        <taxon>Ornithinibacillus</taxon>
    </lineage>
</organism>
<evidence type="ECO:0000313" key="2">
    <source>
        <dbReference type="EMBL" id="MEN2766298.1"/>
    </source>
</evidence>
<protein>
    <submittedName>
        <fullName evidence="2">Uncharacterized protein</fullName>
    </submittedName>
</protein>
<keyword evidence="3" id="KW-1185">Reference proteome</keyword>
<proteinExistence type="predicted"/>
<keyword evidence="1" id="KW-0812">Transmembrane</keyword>